<dbReference type="Proteomes" id="UP001283361">
    <property type="component" value="Unassembled WGS sequence"/>
</dbReference>
<sequence length="75" mass="8093">MSQRATHNCRAAEPRNRLAPSEPSPEVLQLKPPSRRLPLVSPGVQSQAWDGPPSPAAAVSSTDFCCEERQKLAEG</sequence>
<gene>
    <name evidence="2" type="ORF">RRG08_046055</name>
</gene>
<comment type="caution">
    <text evidence="2">The sequence shown here is derived from an EMBL/GenBank/DDBJ whole genome shotgun (WGS) entry which is preliminary data.</text>
</comment>
<evidence type="ECO:0000313" key="2">
    <source>
        <dbReference type="EMBL" id="KAK3783296.1"/>
    </source>
</evidence>
<proteinExistence type="predicted"/>
<keyword evidence="3" id="KW-1185">Reference proteome</keyword>
<name>A0AAE1AA71_9GAST</name>
<feature type="region of interest" description="Disordered" evidence="1">
    <location>
        <begin position="1"/>
        <end position="60"/>
    </location>
</feature>
<protein>
    <submittedName>
        <fullName evidence="2">Uncharacterized protein</fullName>
    </submittedName>
</protein>
<accession>A0AAE1AA71</accession>
<reference evidence="2" key="1">
    <citation type="journal article" date="2023" name="G3 (Bethesda)">
        <title>A reference genome for the long-term kleptoplast-retaining sea slug Elysia crispata morphotype clarki.</title>
        <authorList>
            <person name="Eastman K.E."/>
            <person name="Pendleton A.L."/>
            <person name="Shaikh M.A."/>
            <person name="Suttiyut T."/>
            <person name="Ogas R."/>
            <person name="Tomko P."/>
            <person name="Gavelis G."/>
            <person name="Widhalm J.R."/>
            <person name="Wisecaver J.H."/>
        </authorList>
    </citation>
    <scope>NUCLEOTIDE SEQUENCE</scope>
    <source>
        <strain evidence="2">ECLA1</strain>
    </source>
</reference>
<organism evidence="2 3">
    <name type="scientific">Elysia crispata</name>
    <name type="common">lettuce slug</name>
    <dbReference type="NCBI Taxonomy" id="231223"/>
    <lineage>
        <taxon>Eukaryota</taxon>
        <taxon>Metazoa</taxon>
        <taxon>Spiralia</taxon>
        <taxon>Lophotrochozoa</taxon>
        <taxon>Mollusca</taxon>
        <taxon>Gastropoda</taxon>
        <taxon>Heterobranchia</taxon>
        <taxon>Euthyneura</taxon>
        <taxon>Panpulmonata</taxon>
        <taxon>Sacoglossa</taxon>
        <taxon>Placobranchoidea</taxon>
        <taxon>Plakobranchidae</taxon>
        <taxon>Elysia</taxon>
    </lineage>
</organism>
<dbReference type="AlphaFoldDB" id="A0AAE1AA71"/>
<evidence type="ECO:0000313" key="3">
    <source>
        <dbReference type="Proteomes" id="UP001283361"/>
    </source>
</evidence>
<dbReference type="EMBL" id="JAWDGP010002430">
    <property type="protein sequence ID" value="KAK3783296.1"/>
    <property type="molecule type" value="Genomic_DNA"/>
</dbReference>
<evidence type="ECO:0000256" key="1">
    <source>
        <dbReference type="SAM" id="MobiDB-lite"/>
    </source>
</evidence>